<dbReference type="PANTHER" id="PTHR43649:SF12">
    <property type="entry name" value="DIACETYLCHITOBIOSE BINDING PROTEIN DASA"/>
    <property type="match status" value="1"/>
</dbReference>
<evidence type="ECO:0000313" key="2">
    <source>
        <dbReference type="Proteomes" id="UP000005384"/>
    </source>
</evidence>
<evidence type="ECO:0000313" key="1">
    <source>
        <dbReference type="EMBL" id="EHI59748.1"/>
    </source>
</evidence>
<dbReference type="PROSITE" id="PS51257">
    <property type="entry name" value="PROKAR_LIPOPROTEIN"/>
    <property type="match status" value="1"/>
</dbReference>
<dbReference type="HOGENOM" id="CLU_043127_0_0_9"/>
<gene>
    <name evidence="1" type="ORF">HMPREF9473_02243</name>
</gene>
<sequence length="492" mass="54342">MKKINQCVKRIGAAVVLSGCLLLTGCGEKSGTEAVKLDKNKPVDITVWHYYNGAQEAAFARMVSEFNDTVGKEQGIYVESHSKGNVTELETAVLAASRKEVGSDAMPNLFSSYADTAYELEKEGALADLAPYFTAEEQAEYLDSYIEEGRIGLNGELKIFPIAKSTEVLMLNKTVWDEFAADTGVTEDSLKTVEGITETAALYFDWTDAKTPDVPNDGKAFYGRDAMANLFIIGSMQRGVELFHVENGKVTLNVDRDVFYEIWQNYYVPYVKGYFGAYGRFRSDDLKIGELAAYTGSIASAGYFPDQTEIGDKITPIECLVMPAPIFEGAEPYIIQQGAGMVVAKGTKEQEYASVVFLKWFTEAERNTEFGCTSGYIPVKKEANNKETLDAVIQDKNLEMSTKEYDTLLTAYDMVATSNLYTNKAFDGGAKARKVLEYGLSDKAAADREQVLQLLEEGKTLEEAAGSFITEDAFNVWFEEIKKELESSVALP</sequence>
<keyword evidence="2" id="KW-1185">Reference proteome</keyword>
<dbReference type="Pfam" id="PF13416">
    <property type="entry name" value="SBP_bac_8"/>
    <property type="match status" value="1"/>
</dbReference>
<comment type="caution">
    <text evidence="1">The sequence shown here is derived from an EMBL/GenBank/DDBJ whole genome shotgun (WGS) entry which is preliminary data.</text>
</comment>
<reference evidence="1 2" key="1">
    <citation type="submission" date="2011-08" db="EMBL/GenBank/DDBJ databases">
        <title>The Genome Sequence of Clostridium hathewayi WAL-18680.</title>
        <authorList>
            <consortium name="The Broad Institute Genome Sequencing Platform"/>
            <person name="Earl A."/>
            <person name="Ward D."/>
            <person name="Feldgarden M."/>
            <person name="Gevers D."/>
            <person name="Finegold S.M."/>
            <person name="Summanen P.H."/>
            <person name="Molitoris D.R."/>
            <person name="Song M."/>
            <person name="Daigneault M."/>
            <person name="Allen-Vercoe E."/>
            <person name="Young S.K."/>
            <person name="Zeng Q."/>
            <person name="Gargeya S."/>
            <person name="Fitzgerald M."/>
            <person name="Haas B."/>
            <person name="Abouelleil A."/>
            <person name="Alvarado L."/>
            <person name="Arachchi H.M."/>
            <person name="Berlin A."/>
            <person name="Brown A."/>
            <person name="Chapman S.B."/>
            <person name="Chen Z."/>
            <person name="Dunbar C."/>
            <person name="Freedman E."/>
            <person name="Gearin G."/>
            <person name="Gellesch M."/>
            <person name="Goldberg J."/>
            <person name="Griggs A."/>
            <person name="Gujja S."/>
            <person name="Heiman D."/>
            <person name="Howarth C."/>
            <person name="Larson L."/>
            <person name="Lui A."/>
            <person name="MacDonald P.J.P."/>
            <person name="Montmayeur A."/>
            <person name="Murphy C."/>
            <person name="Neiman D."/>
            <person name="Pearson M."/>
            <person name="Priest M."/>
            <person name="Roberts A."/>
            <person name="Saif S."/>
            <person name="Shea T."/>
            <person name="Shenoy N."/>
            <person name="Sisk P."/>
            <person name="Stolte C."/>
            <person name="Sykes S."/>
            <person name="Wortman J."/>
            <person name="Nusbaum C."/>
            <person name="Birren B."/>
        </authorList>
    </citation>
    <scope>NUCLEOTIDE SEQUENCE [LARGE SCALE GENOMIC DNA]</scope>
    <source>
        <strain evidence="1 2">WAL-18680</strain>
    </source>
</reference>
<dbReference type="Proteomes" id="UP000005384">
    <property type="component" value="Unassembled WGS sequence"/>
</dbReference>
<proteinExistence type="predicted"/>
<protein>
    <recommendedName>
        <fullName evidence="3">DUF3502 domain-containing protein</fullName>
    </recommendedName>
</protein>
<dbReference type="PATRIC" id="fig|742737.3.peg.2267"/>
<dbReference type="RefSeq" id="WP_006780223.1">
    <property type="nucleotide sequence ID" value="NZ_CP040506.1"/>
</dbReference>
<organism evidence="1 2">
    <name type="scientific">Hungatella hathewayi WAL-18680</name>
    <dbReference type="NCBI Taxonomy" id="742737"/>
    <lineage>
        <taxon>Bacteria</taxon>
        <taxon>Bacillati</taxon>
        <taxon>Bacillota</taxon>
        <taxon>Clostridia</taxon>
        <taxon>Lachnospirales</taxon>
        <taxon>Lachnospiraceae</taxon>
        <taxon>Hungatella</taxon>
    </lineage>
</organism>
<evidence type="ECO:0008006" key="3">
    <source>
        <dbReference type="Google" id="ProtNLM"/>
    </source>
</evidence>
<name>G5IFG5_9FIRM</name>
<dbReference type="OrthoDB" id="9764785at2"/>
<dbReference type="PANTHER" id="PTHR43649">
    <property type="entry name" value="ARABINOSE-BINDING PROTEIN-RELATED"/>
    <property type="match status" value="1"/>
</dbReference>
<dbReference type="SUPFAM" id="SSF53850">
    <property type="entry name" value="Periplasmic binding protein-like II"/>
    <property type="match status" value="1"/>
</dbReference>
<accession>G5IFG5</accession>
<dbReference type="AlphaFoldDB" id="G5IFG5"/>
<dbReference type="InterPro" id="IPR050490">
    <property type="entry name" value="Bact_solute-bd_prot1"/>
</dbReference>
<dbReference type="EMBL" id="ADLN01000046">
    <property type="protein sequence ID" value="EHI59748.1"/>
    <property type="molecule type" value="Genomic_DNA"/>
</dbReference>
<dbReference type="Gene3D" id="3.40.190.10">
    <property type="entry name" value="Periplasmic binding protein-like II"/>
    <property type="match status" value="1"/>
</dbReference>
<dbReference type="InterPro" id="IPR006059">
    <property type="entry name" value="SBP"/>
</dbReference>